<dbReference type="GO" id="GO:0005886">
    <property type="term" value="C:plasma membrane"/>
    <property type="evidence" value="ECO:0007669"/>
    <property type="project" value="UniProtKB-SubCell"/>
</dbReference>
<keyword evidence="7 10" id="KW-0472">Membrane</keyword>
<evidence type="ECO:0000256" key="3">
    <source>
        <dbReference type="ARBA" id="ARBA00022475"/>
    </source>
</evidence>
<evidence type="ECO:0000256" key="5">
    <source>
        <dbReference type="ARBA" id="ARBA00022927"/>
    </source>
</evidence>
<dbReference type="InterPro" id="IPR050790">
    <property type="entry name" value="ExbB/TolQ_transport"/>
</dbReference>
<feature type="transmembrane region" description="Helical" evidence="10">
    <location>
        <begin position="109"/>
        <end position="130"/>
    </location>
</feature>
<dbReference type="eggNOG" id="COG0811">
    <property type="taxonomic scope" value="Bacteria"/>
</dbReference>
<dbReference type="EMBL" id="CP002105">
    <property type="protein sequence ID" value="ADL12978.1"/>
    <property type="molecule type" value="Genomic_DNA"/>
</dbReference>
<evidence type="ECO:0000256" key="10">
    <source>
        <dbReference type="SAM" id="Phobius"/>
    </source>
</evidence>
<evidence type="ECO:0000313" key="12">
    <source>
        <dbReference type="EMBL" id="ADL12978.1"/>
    </source>
</evidence>
<evidence type="ECO:0000256" key="7">
    <source>
        <dbReference type="ARBA" id="ARBA00023136"/>
    </source>
</evidence>
<dbReference type="InterPro" id="IPR002898">
    <property type="entry name" value="MotA_ExbB_proton_chnl"/>
</dbReference>
<keyword evidence="4 10" id="KW-0812">Transmembrane</keyword>
<evidence type="ECO:0000256" key="8">
    <source>
        <dbReference type="RuleBase" id="RU004057"/>
    </source>
</evidence>
<dbReference type="RefSeq" id="WP_013278423.1">
    <property type="nucleotide sequence ID" value="NC_014378.1"/>
</dbReference>
<dbReference type="PANTHER" id="PTHR30625:SF15">
    <property type="entry name" value="BIOPOLYMER TRANSPORT PROTEIN EXBB"/>
    <property type="match status" value="1"/>
</dbReference>
<dbReference type="Pfam" id="PF01618">
    <property type="entry name" value="MotA_ExbB"/>
    <property type="match status" value="1"/>
</dbReference>
<feature type="region of interest" description="Disordered" evidence="9">
    <location>
        <begin position="202"/>
        <end position="221"/>
    </location>
</feature>
<comment type="subcellular location">
    <subcellularLocation>
        <location evidence="1">Cell membrane</location>
        <topology evidence="1">Multi-pass membrane protein</topology>
    </subcellularLocation>
    <subcellularLocation>
        <location evidence="8">Membrane</location>
        <topology evidence="8">Multi-pass membrane protein</topology>
    </subcellularLocation>
</comment>
<dbReference type="STRING" id="574087.Acear_1468"/>
<evidence type="ECO:0000256" key="6">
    <source>
        <dbReference type="ARBA" id="ARBA00022989"/>
    </source>
</evidence>
<feature type="domain" description="MotA/TolQ/ExbB proton channel" evidence="11">
    <location>
        <begin position="67"/>
        <end position="188"/>
    </location>
</feature>
<dbReference type="PANTHER" id="PTHR30625">
    <property type="entry name" value="PROTEIN TOLQ"/>
    <property type="match status" value="1"/>
</dbReference>
<comment type="similarity">
    <text evidence="8">Belongs to the exbB/tolQ family.</text>
</comment>
<reference evidence="12 13" key="1">
    <citation type="journal article" date="2010" name="Stand. Genomic Sci.">
        <title>Complete genome sequence of Acetohalobium arabaticum type strain (Z-7288).</title>
        <authorList>
            <person name="Sikorski J."/>
            <person name="Lapidus A."/>
            <person name="Chertkov O."/>
            <person name="Lucas S."/>
            <person name="Copeland A."/>
            <person name="Glavina Del Rio T."/>
            <person name="Nolan M."/>
            <person name="Tice H."/>
            <person name="Cheng J.F."/>
            <person name="Han C."/>
            <person name="Brambilla E."/>
            <person name="Pitluck S."/>
            <person name="Liolios K."/>
            <person name="Ivanova N."/>
            <person name="Mavromatis K."/>
            <person name="Mikhailova N."/>
            <person name="Pati A."/>
            <person name="Bruce D."/>
            <person name="Detter C."/>
            <person name="Tapia R."/>
            <person name="Goodwin L."/>
            <person name="Chen A."/>
            <person name="Palaniappan K."/>
            <person name="Land M."/>
            <person name="Hauser L."/>
            <person name="Chang Y.J."/>
            <person name="Jeffries C.D."/>
            <person name="Rohde M."/>
            <person name="Goker M."/>
            <person name="Spring S."/>
            <person name="Woyke T."/>
            <person name="Bristow J."/>
            <person name="Eisen J.A."/>
            <person name="Markowitz V."/>
            <person name="Hugenholtz P."/>
            <person name="Kyrpides N.C."/>
            <person name="Klenk H.P."/>
        </authorList>
    </citation>
    <scope>NUCLEOTIDE SEQUENCE [LARGE SCALE GENOMIC DNA]</scope>
    <source>
        <strain evidence="13">ATCC 49924 / DSM 5501 / Z-7288</strain>
    </source>
</reference>
<dbReference type="KEGG" id="aar:Acear_1468"/>
<dbReference type="AlphaFoldDB" id="D9QR37"/>
<proteinExistence type="inferred from homology"/>
<keyword evidence="13" id="KW-1185">Reference proteome</keyword>
<evidence type="ECO:0000256" key="9">
    <source>
        <dbReference type="SAM" id="MobiDB-lite"/>
    </source>
</evidence>
<feature type="transmembrane region" description="Helical" evidence="10">
    <location>
        <begin position="12"/>
        <end position="32"/>
    </location>
</feature>
<gene>
    <name evidence="12" type="ordered locus">Acear_1468</name>
</gene>
<name>D9QR37_ACEAZ</name>
<dbReference type="GO" id="GO:0017038">
    <property type="term" value="P:protein import"/>
    <property type="evidence" value="ECO:0007669"/>
    <property type="project" value="TreeGrafter"/>
</dbReference>
<accession>D9QR37</accession>
<feature type="transmembrane region" description="Helical" evidence="10">
    <location>
        <begin position="150"/>
        <end position="176"/>
    </location>
</feature>
<keyword evidence="2 8" id="KW-0813">Transport</keyword>
<evidence type="ECO:0000313" key="13">
    <source>
        <dbReference type="Proteomes" id="UP000001661"/>
    </source>
</evidence>
<dbReference type="OrthoDB" id="4045at2"/>
<evidence type="ECO:0000256" key="1">
    <source>
        <dbReference type="ARBA" id="ARBA00004651"/>
    </source>
</evidence>
<evidence type="ECO:0000256" key="2">
    <source>
        <dbReference type="ARBA" id="ARBA00022448"/>
    </source>
</evidence>
<evidence type="ECO:0000256" key="4">
    <source>
        <dbReference type="ARBA" id="ARBA00022692"/>
    </source>
</evidence>
<keyword evidence="6 10" id="KW-1133">Transmembrane helix</keyword>
<organism evidence="12 13">
    <name type="scientific">Acetohalobium arabaticum (strain ATCC 49924 / DSM 5501 / Z-7288)</name>
    <dbReference type="NCBI Taxonomy" id="574087"/>
    <lineage>
        <taxon>Bacteria</taxon>
        <taxon>Bacillati</taxon>
        <taxon>Bacillota</taxon>
        <taxon>Clostridia</taxon>
        <taxon>Halanaerobiales</taxon>
        <taxon>Halobacteroidaceae</taxon>
        <taxon>Acetohalobium</taxon>
    </lineage>
</organism>
<feature type="compositionally biased region" description="Polar residues" evidence="9">
    <location>
        <begin position="202"/>
        <end position="212"/>
    </location>
</feature>
<dbReference type="HOGENOM" id="CLU_053325_4_5_9"/>
<evidence type="ECO:0000259" key="11">
    <source>
        <dbReference type="Pfam" id="PF01618"/>
    </source>
</evidence>
<sequence>MLNFVFKGGPTIIPLLICSILSVAIILERYFYFRSINNNDFRLVKRVKLLLSDGKLSKAKKEAEKTNGPIAAMVLAGLEKYRHDRQTVKEFIQARGQHEIRVMEKRLRVLDFIASVSPLLGLLGTVIGIIKSFDILAGAQGMAAPSALSSGIAEALISTAIGLIVAIPTMLFYTYLDSKVEAKMTEMQQWSTRLIEMLAEDPSSNCSSSTARGESYVSKKQ</sequence>
<keyword evidence="3" id="KW-1003">Cell membrane</keyword>
<keyword evidence="5 8" id="KW-0653">Protein transport</keyword>
<dbReference type="Proteomes" id="UP000001661">
    <property type="component" value="Chromosome"/>
</dbReference>
<protein>
    <submittedName>
        <fullName evidence="12">MotA/TolQ/ExbB proton channel</fullName>
    </submittedName>
</protein>